<dbReference type="InterPro" id="IPR027385">
    <property type="entry name" value="Beta-barrel_OMP"/>
</dbReference>
<evidence type="ECO:0000256" key="2">
    <source>
        <dbReference type="SAM" id="SignalP"/>
    </source>
</evidence>
<accession>A0A9X3YHX4</accession>
<feature type="domain" description="Outer membrane protein beta-barrel" evidence="3">
    <location>
        <begin position="7"/>
        <end position="185"/>
    </location>
</feature>
<evidence type="ECO:0000256" key="1">
    <source>
        <dbReference type="ARBA" id="ARBA00022729"/>
    </source>
</evidence>
<evidence type="ECO:0000313" key="4">
    <source>
        <dbReference type="EMBL" id="MDC8011957.1"/>
    </source>
</evidence>
<comment type="caution">
    <text evidence="4">The sequence shown here is derived from an EMBL/GenBank/DDBJ whole genome shotgun (WGS) entry which is preliminary data.</text>
</comment>
<dbReference type="SUPFAM" id="SSF56925">
    <property type="entry name" value="OMPA-like"/>
    <property type="match status" value="1"/>
</dbReference>
<evidence type="ECO:0000259" key="3">
    <source>
        <dbReference type="Pfam" id="PF13505"/>
    </source>
</evidence>
<dbReference type="EMBL" id="JAOVZO020000003">
    <property type="protein sequence ID" value="MDC8011957.1"/>
    <property type="molecule type" value="Genomic_DNA"/>
</dbReference>
<dbReference type="Pfam" id="PF13505">
    <property type="entry name" value="OMP_b-brl"/>
    <property type="match status" value="1"/>
</dbReference>
<dbReference type="InterPro" id="IPR011250">
    <property type="entry name" value="OMP/PagP_B-barrel"/>
</dbReference>
<dbReference type="Proteomes" id="UP001139971">
    <property type="component" value="Unassembled WGS sequence"/>
</dbReference>
<sequence>MKTKMVLALALGLAGVTALPAAMADGLFISGNVGQSDLKKGDYDKDTAFAINGGYRWGAFGLEAGYNDFGSLEDKYSTISGAVRDKIDLTGWNLGVNGKVNFAENWYVSGRAGVFRWDADTDFGLAAGPRTRRDEKGTDWYAGVGVGYDVNQNFGVGLAFDRFKADGKVAEYTTNRTSVTAEYRF</sequence>
<proteinExistence type="predicted"/>
<evidence type="ECO:0000313" key="5">
    <source>
        <dbReference type="Proteomes" id="UP001139971"/>
    </source>
</evidence>
<protein>
    <submittedName>
        <fullName evidence="4">Porin family protein</fullName>
    </submittedName>
</protein>
<feature type="chain" id="PRO_5040961000" evidence="2">
    <location>
        <begin position="25"/>
        <end position="185"/>
    </location>
</feature>
<reference evidence="4" key="1">
    <citation type="submission" date="2023-02" db="EMBL/GenBank/DDBJ databases">
        <title>Tahibacter soli sp. nov. isolated from soil.</title>
        <authorList>
            <person name="Baek J.H."/>
            <person name="Lee J.K."/>
            <person name="Choi D.G."/>
            <person name="Jeon C.O."/>
        </authorList>
    </citation>
    <scope>NUCLEOTIDE SEQUENCE</scope>
    <source>
        <strain evidence="4">BL</strain>
    </source>
</reference>
<gene>
    <name evidence="4" type="ORF">OD750_005280</name>
</gene>
<dbReference type="RefSeq" id="WP_263543223.1">
    <property type="nucleotide sequence ID" value="NZ_JAOVZO020000003.1"/>
</dbReference>
<dbReference type="AlphaFoldDB" id="A0A9X3YHX4"/>
<feature type="signal peptide" evidence="2">
    <location>
        <begin position="1"/>
        <end position="24"/>
    </location>
</feature>
<dbReference type="Gene3D" id="2.40.160.20">
    <property type="match status" value="1"/>
</dbReference>
<organism evidence="4 5">
    <name type="scientific">Tahibacter soli</name>
    <dbReference type="NCBI Taxonomy" id="2983605"/>
    <lineage>
        <taxon>Bacteria</taxon>
        <taxon>Pseudomonadati</taxon>
        <taxon>Pseudomonadota</taxon>
        <taxon>Gammaproteobacteria</taxon>
        <taxon>Lysobacterales</taxon>
        <taxon>Rhodanobacteraceae</taxon>
        <taxon>Tahibacter</taxon>
    </lineage>
</organism>
<keyword evidence="5" id="KW-1185">Reference proteome</keyword>
<keyword evidence="1 2" id="KW-0732">Signal</keyword>
<name>A0A9X3YHX4_9GAMM</name>